<dbReference type="AlphaFoldDB" id="A0A6I1EMV1"/>
<dbReference type="EMBL" id="WEHX01000013">
    <property type="protein sequence ID" value="KAB7661946.1"/>
    <property type="molecule type" value="Genomic_DNA"/>
</dbReference>
<dbReference type="Gene3D" id="3.40.109.10">
    <property type="entry name" value="NADH Oxidase"/>
    <property type="match status" value="1"/>
</dbReference>
<keyword evidence="2" id="KW-0521">NADP</keyword>
<protein>
    <submittedName>
        <fullName evidence="5">NAD(P)H-dependent oxidoreductase</fullName>
    </submittedName>
</protein>
<evidence type="ECO:0000256" key="2">
    <source>
        <dbReference type="ARBA" id="ARBA00022857"/>
    </source>
</evidence>
<accession>A0A6I1EMV1</accession>
<dbReference type="CDD" id="cd02149">
    <property type="entry name" value="NfsB-like"/>
    <property type="match status" value="1"/>
</dbReference>
<evidence type="ECO:0000313" key="6">
    <source>
        <dbReference type="Proteomes" id="UP000430564"/>
    </source>
</evidence>
<sequence length="218" mass="24048">MNPMLEIARRRYTAKHYDPAKPLSDEDLHDLLEIMRLAPSSVNIQPWHFYVLRSEPAMSALAPAVKDFNVERIRNASAIIIIALERDLVGRVEKLNRQETLDGRFDEATIASGFDKVVKRVRGEAVKAYCAGADKGEIWAREQIGIALGFLLFAAGGMGVDATTLGGLWFDKVDEILGLEKAGRHAVIGIALGHHSADDANATRPKSRFPFDEVVTIL</sequence>
<dbReference type="Pfam" id="PF00881">
    <property type="entry name" value="Nitroreductase"/>
    <property type="match status" value="1"/>
</dbReference>
<feature type="domain" description="Nitroreductase" evidence="4">
    <location>
        <begin position="9"/>
        <end position="194"/>
    </location>
</feature>
<dbReference type="GO" id="GO:0016491">
    <property type="term" value="F:oxidoreductase activity"/>
    <property type="evidence" value="ECO:0007669"/>
    <property type="project" value="UniProtKB-KW"/>
</dbReference>
<reference evidence="5 6" key="1">
    <citation type="submission" date="2019-10" db="EMBL/GenBank/DDBJ databases">
        <title>Genome diversity of Sutterella seckii.</title>
        <authorList>
            <person name="Chaplin A.V."/>
            <person name="Sokolova S.R."/>
            <person name="Mosin K.A."/>
            <person name="Ivanova E.L."/>
            <person name="Kochetkova T.O."/>
            <person name="Goltsov A.Y."/>
            <person name="Trofimov D.Y."/>
            <person name="Efimov B.A."/>
        </authorList>
    </citation>
    <scope>NUCLEOTIDE SEQUENCE [LARGE SCALE GENOMIC DNA]</scope>
    <source>
        <strain evidence="5 6">ASD393</strain>
    </source>
</reference>
<name>A0A6I1EMV1_9BURK</name>
<dbReference type="InterPro" id="IPR029479">
    <property type="entry name" value="Nitroreductase"/>
</dbReference>
<evidence type="ECO:0000259" key="4">
    <source>
        <dbReference type="Pfam" id="PF00881"/>
    </source>
</evidence>
<organism evidence="5 6">
    <name type="scientific">Sutterella seckii</name>
    <dbReference type="NCBI Taxonomy" id="1944635"/>
    <lineage>
        <taxon>Bacteria</taxon>
        <taxon>Pseudomonadati</taxon>
        <taxon>Pseudomonadota</taxon>
        <taxon>Betaproteobacteria</taxon>
        <taxon>Burkholderiales</taxon>
        <taxon>Sutterellaceae</taxon>
        <taxon>Sutterella</taxon>
    </lineage>
</organism>
<dbReference type="PANTHER" id="PTHR43673">
    <property type="entry name" value="NAD(P)H NITROREDUCTASE YDGI-RELATED"/>
    <property type="match status" value="1"/>
</dbReference>
<comment type="caution">
    <text evidence="5">The sequence shown here is derived from an EMBL/GenBank/DDBJ whole genome shotgun (WGS) entry which is preliminary data.</text>
</comment>
<dbReference type="SUPFAM" id="SSF55469">
    <property type="entry name" value="FMN-dependent nitroreductase-like"/>
    <property type="match status" value="1"/>
</dbReference>
<evidence type="ECO:0000313" key="5">
    <source>
        <dbReference type="EMBL" id="KAB7661946.1"/>
    </source>
</evidence>
<dbReference type="PANTHER" id="PTHR43673:SF10">
    <property type="entry name" value="NADH DEHYDROGENASE_NAD(P)H NITROREDUCTASE XCC3605-RELATED"/>
    <property type="match status" value="1"/>
</dbReference>
<dbReference type="InterPro" id="IPR033878">
    <property type="entry name" value="NfsB-like"/>
</dbReference>
<gene>
    <name evidence="5" type="ORF">GBM95_03825</name>
</gene>
<proteinExistence type="inferred from homology"/>
<evidence type="ECO:0000256" key="3">
    <source>
        <dbReference type="ARBA" id="ARBA00023002"/>
    </source>
</evidence>
<dbReference type="InterPro" id="IPR000415">
    <property type="entry name" value="Nitroreductase-like"/>
</dbReference>
<dbReference type="OrthoDB" id="9809288at2"/>
<keyword evidence="3" id="KW-0560">Oxidoreductase</keyword>
<evidence type="ECO:0000256" key="1">
    <source>
        <dbReference type="ARBA" id="ARBA00007118"/>
    </source>
</evidence>
<dbReference type="Proteomes" id="UP000430564">
    <property type="component" value="Unassembled WGS sequence"/>
</dbReference>
<comment type="similarity">
    <text evidence="1">Belongs to the nitroreductase family.</text>
</comment>